<proteinExistence type="predicted"/>
<feature type="compositionally biased region" description="Polar residues" evidence="1">
    <location>
        <begin position="52"/>
        <end position="63"/>
    </location>
</feature>
<accession>A0ABV6EPL1</accession>
<evidence type="ECO:0000313" key="3">
    <source>
        <dbReference type="Proteomes" id="UP001589775"/>
    </source>
</evidence>
<sequence>MTAISSASTSSYLSPLQQLQKELAAELSAGQISSSDASSLSTALNDIDTALQGGNASDANGTQAPGDLKSKIDDLIGKEVSNGTLTTDQAAKLKTVFAQTFGQGPGGPGGPPPDGAGAADAGASSSSSSSSSSDGSGSVDDLVKQFLELLQQTQASSANSYGSAGTTSNATSFSALLVDYKT</sequence>
<dbReference type="EMBL" id="JBHLWM010000001">
    <property type="protein sequence ID" value="MFC0240160.1"/>
    <property type="molecule type" value="Genomic_DNA"/>
</dbReference>
<name>A0ABV6EPL1_9BRAD</name>
<organism evidence="2 3">
    <name type="scientific">Rhodopseudomonas telluris</name>
    <dbReference type="NCBI Taxonomy" id="644215"/>
    <lineage>
        <taxon>Bacteria</taxon>
        <taxon>Pseudomonadati</taxon>
        <taxon>Pseudomonadota</taxon>
        <taxon>Alphaproteobacteria</taxon>
        <taxon>Hyphomicrobiales</taxon>
        <taxon>Nitrobacteraceae</taxon>
        <taxon>Rhodopseudomonas</taxon>
    </lineage>
</organism>
<protein>
    <submittedName>
        <fullName evidence="2">Uncharacterized protein</fullName>
    </submittedName>
</protein>
<feature type="compositionally biased region" description="Low complexity" evidence="1">
    <location>
        <begin position="115"/>
        <end position="138"/>
    </location>
</feature>
<feature type="region of interest" description="Disordered" evidence="1">
    <location>
        <begin position="50"/>
        <end position="70"/>
    </location>
</feature>
<dbReference type="Proteomes" id="UP001589775">
    <property type="component" value="Unassembled WGS sequence"/>
</dbReference>
<evidence type="ECO:0000313" key="2">
    <source>
        <dbReference type="EMBL" id="MFC0240160.1"/>
    </source>
</evidence>
<comment type="caution">
    <text evidence="2">The sequence shown here is derived from an EMBL/GenBank/DDBJ whole genome shotgun (WGS) entry which is preliminary data.</text>
</comment>
<keyword evidence="3" id="KW-1185">Reference proteome</keyword>
<gene>
    <name evidence="2" type="ORF">ACFFJ6_06760</name>
</gene>
<dbReference type="RefSeq" id="WP_378385646.1">
    <property type="nucleotide sequence ID" value="NZ_JBHLWM010000001.1"/>
</dbReference>
<evidence type="ECO:0000256" key="1">
    <source>
        <dbReference type="SAM" id="MobiDB-lite"/>
    </source>
</evidence>
<reference evidence="2 3" key="1">
    <citation type="submission" date="2024-09" db="EMBL/GenBank/DDBJ databases">
        <authorList>
            <person name="Sun Q."/>
            <person name="Mori K."/>
        </authorList>
    </citation>
    <scope>NUCLEOTIDE SEQUENCE [LARGE SCALE GENOMIC DNA]</scope>
    <source>
        <strain evidence="2 3">KCTC 23279</strain>
    </source>
</reference>
<feature type="region of interest" description="Disordered" evidence="1">
    <location>
        <begin position="96"/>
        <end position="139"/>
    </location>
</feature>